<proteinExistence type="predicted"/>
<gene>
    <name evidence="1" type="ORF">P9271_14185</name>
</gene>
<protein>
    <submittedName>
        <fullName evidence="1">Uncharacterized protein</fullName>
    </submittedName>
</protein>
<organism evidence="1 2">
    <name type="scientific">Metabacillus fastidiosus</name>
    <dbReference type="NCBI Taxonomy" id="1458"/>
    <lineage>
        <taxon>Bacteria</taxon>
        <taxon>Bacillati</taxon>
        <taxon>Bacillota</taxon>
        <taxon>Bacilli</taxon>
        <taxon>Bacillales</taxon>
        <taxon>Bacillaceae</taxon>
        <taxon>Metabacillus</taxon>
    </lineage>
</organism>
<comment type="caution">
    <text evidence="1">The sequence shown here is derived from an EMBL/GenBank/DDBJ whole genome shotgun (WGS) entry which is preliminary data.</text>
</comment>
<evidence type="ECO:0000313" key="2">
    <source>
        <dbReference type="Proteomes" id="UP001342826"/>
    </source>
</evidence>
<evidence type="ECO:0000313" key="1">
    <source>
        <dbReference type="EMBL" id="MED4402463.1"/>
    </source>
</evidence>
<dbReference type="Proteomes" id="UP001342826">
    <property type="component" value="Unassembled WGS sequence"/>
</dbReference>
<dbReference type="EMBL" id="JARTFS010000012">
    <property type="protein sequence ID" value="MED4402463.1"/>
    <property type="molecule type" value="Genomic_DNA"/>
</dbReference>
<keyword evidence="2" id="KW-1185">Reference proteome</keyword>
<dbReference type="GeneID" id="301140718"/>
<name>A0ABU6P0G1_9BACI</name>
<reference evidence="1 2" key="1">
    <citation type="submission" date="2023-03" db="EMBL/GenBank/DDBJ databases">
        <title>Bacillus Genome Sequencing.</title>
        <authorList>
            <person name="Dunlap C."/>
        </authorList>
    </citation>
    <scope>NUCLEOTIDE SEQUENCE [LARGE SCALE GENOMIC DNA]</scope>
    <source>
        <strain evidence="1 2">NRS-1717</strain>
    </source>
</reference>
<sequence length="62" mass="6857">MTQQELVCKSCGSESFTKGEMSGYANIRPIDKIFTNGSPVIFTFCKNCGEVASIKIKNTKKF</sequence>
<accession>A0ABU6P0G1</accession>
<dbReference type="RefSeq" id="WP_066228138.1">
    <property type="nucleotide sequence ID" value="NZ_JARTFQ010000005.1"/>
</dbReference>